<proteinExistence type="predicted"/>
<dbReference type="AlphaFoldDB" id="A0A081P855"/>
<name>A0A081P855_9BACL</name>
<evidence type="ECO:0000313" key="1">
    <source>
        <dbReference type="EMBL" id="KEQ26878.1"/>
    </source>
</evidence>
<keyword evidence="2" id="KW-1185">Reference proteome</keyword>
<dbReference type="eggNOG" id="ENOG5033AYP">
    <property type="taxonomic scope" value="Bacteria"/>
</dbReference>
<evidence type="ECO:0008006" key="3">
    <source>
        <dbReference type="Google" id="ProtNLM"/>
    </source>
</evidence>
<dbReference type="OrthoDB" id="5422155at2"/>
<protein>
    <recommendedName>
        <fullName evidence="3">Threonyl-tRNA synthetase</fullName>
    </recommendedName>
</protein>
<organism evidence="1 2">
    <name type="scientific">Paenibacillus tyrfis</name>
    <dbReference type="NCBI Taxonomy" id="1501230"/>
    <lineage>
        <taxon>Bacteria</taxon>
        <taxon>Bacillati</taxon>
        <taxon>Bacillota</taxon>
        <taxon>Bacilli</taxon>
        <taxon>Bacillales</taxon>
        <taxon>Paenibacillaceae</taxon>
        <taxon>Paenibacillus</taxon>
    </lineage>
</organism>
<accession>A0A081P855</accession>
<reference evidence="1 2" key="1">
    <citation type="submission" date="2014-06" db="EMBL/GenBank/DDBJ databases">
        <title>Draft genome sequence of Paenibacillus sp. MSt1.</title>
        <authorList>
            <person name="Aw Y.K."/>
            <person name="Ong K.S."/>
            <person name="Gan H.M."/>
            <person name="Lee S.M."/>
        </authorList>
    </citation>
    <scope>NUCLEOTIDE SEQUENCE [LARGE SCALE GENOMIC DNA]</scope>
    <source>
        <strain evidence="1 2">MSt1</strain>
    </source>
</reference>
<gene>
    <name evidence="1" type="ORF">ET33_29475</name>
</gene>
<sequence>MIMLKDEVKQIIDNLPDDCSLEDIQYTLYVRKKIQKGLDDIDKGDVISHEEMEKRMSKWRNQ</sequence>
<comment type="caution">
    <text evidence="1">The sequence shown here is derived from an EMBL/GenBank/DDBJ whole genome shotgun (WGS) entry which is preliminary data.</text>
</comment>
<evidence type="ECO:0000313" key="2">
    <source>
        <dbReference type="Proteomes" id="UP000028123"/>
    </source>
</evidence>
<dbReference type="EMBL" id="JNVM01000005">
    <property type="protein sequence ID" value="KEQ26878.1"/>
    <property type="molecule type" value="Genomic_DNA"/>
</dbReference>
<dbReference type="Proteomes" id="UP000028123">
    <property type="component" value="Unassembled WGS sequence"/>
</dbReference>